<evidence type="ECO:0000256" key="9">
    <source>
        <dbReference type="ARBA" id="ARBA00022989"/>
    </source>
</evidence>
<evidence type="ECO:0000256" key="12">
    <source>
        <dbReference type="ARBA" id="ARBA00045588"/>
    </source>
</evidence>
<evidence type="ECO:0000256" key="10">
    <source>
        <dbReference type="ARBA" id="ARBA00023136"/>
    </source>
</evidence>
<accession>A0ABU6X8S7</accession>
<proteinExistence type="inferred from homology"/>
<feature type="transmembrane region" description="Helical" evidence="13">
    <location>
        <begin position="194"/>
        <end position="214"/>
    </location>
</feature>
<sequence>MVENNESLETSSATLHAKEMYDDDGRPARAGTVCTTSSHIITAVIGSGVLSLAWSIAQLGWIFGPIVMLFFSLVTLYTSYFLAYCYRVGDPITGKRSYTYMEAIDNILVLAAVMSLGYSLIGLILGIVKIADNGYVLGDLVGAQGEAPIDKVWGIFQALGNIAFAYSYSNILIEIQDTIKSPYELRTMMFATRISIATTTIFYVLCGTIGYGAFGNAAPGNLLTAFDRPFWLIDIANLALVIHLVGAYQVFSQPLFAFVEQSAAKRWPGIEKEHNIEIPFLPSFRFNTFRLVWRSIFVVVTTFISMLVPFFNDILGVIGALGFWPLTVYFPVEMYIKQMKIQKWSGKWIVLQTLSMFCLLVTIASLIGSVVGVLLDLEKFKPFSSQL</sequence>
<comment type="similarity">
    <text evidence="3">Belongs to the amino acid/polyamine transporter 2 family. Amino acid/auxin permease (AAAP) (TC 2.A.18.1) subfamily.</text>
</comment>
<keyword evidence="6 13" id="KW-0812">Transmembrane</keyword>
<dbReference type="PANTHER" id="PTHR48017">
    <property type="entry name" value="OS05G0424000 PROTEIN-RELATED"/>
    <property type="match status" value="1"/>
</dbReference>
<organism evidence="15 16">
    <name type="scientific">Stylosanthes scabra</name>
    <dbReference type="NCBI Taxonomy" id="79078"/>
    <lineage>
        <taxon>Eukaryota</taxon>
        <taxon>Viridiplantae</taxon>
        <taxon>Streptophyta</taxon>
        <taxon>Embryophyta</taxon>
        <taxon>Tracheophyta</taxon>
        <taxon>Spermatophyta</taxon>
        <taxon>Magnoliopsida</taxon>
        <taxon>eudicotyledons</taxon>
        <taxon>Gunneridae</taxon>
        <taxon>Pentapetalae</taxon>
        <taxon>rosids</taxon>
        <taxon>fabids</taxon>
        <taxon>Fabales</taxon>
        <taxon>Fabaceae</taxon>
        <taxon>Papilionoideae</taxon>
        <taxon>50 kb inversion clade</taxon>
        <taxon>dalbergioids sensu lato</taxon>
        <taxon>Dalbergieae</taxon>
        <taxon>Pterocarpus clade</taxon>
        <taxon>Stylosanthes</taxon>
    </lineage>
</organism>
<keyword evidence="4" id="KW-0813">Transport</keyword>
<evidence type="ECO:0000256" key="5">
    <source>
        <dbReference type="ARBA" id="ARBA00022475"/>
    </source>
</evidence>
<evidence type="ECO:0000256" key="4">
    <source>
        <dbReference type="ARBA" id="ARBA00022448"/>
    </source>
</evidence>
<comment type="caution">
    <text evidence="15">The sequence shown here is derived from an EMBL/GenBank/DDBJ whole genome shotgun (WGS) entry which is preliminary data.</text>
</comment>
<evidence type="ECO:0000256" key="6">
    <source>
        <dbReference type="ARBA" id="ARBA00022692"/>
    </source>
</evidence>
<keyword evidence="7" id="KW-0769">Symport</keyword>
<dbReference type="Pfam" id="PF01490">
    <property type="entry name" value="Aa_trans"/>
    <property type="match status" value="2"/>
</dbReference>
<keyword evidence="5" id="KW-1003">Cell membrane</keyword>
<feature type="transmembrane region" description="Helical" evidence="13">
    <location>
        <begin position="36"/>
        <end position="56"/>
    </location>
</feature>
<dbReference type="EMBL" id="JASCZI010211491">
    <property type="protein sequence ID" value="MED6193068.1"/>
    <property type="molecule type" value="Genomic_DNA"/>
</dbReference>
<dbReference type="Proteomes" id="UP001341840">
    <property type="component" value="Unassembled WGS sequence"/>
</dbReference>
<evidence type="ECO:0000256" key="13">
    <source>
        <dbReference type="SAM" id="Phobius"/>
    </source>
</evidence>
<feature type="domain" description="Amino acid transporter transmembrane" evidence="14">
    <location>
        <begin position="31"/>
        <end position="106"/>
    </location>
</feature>
<keyword evidence="11" id="KW-0927">Auxin signaling pathway</keyword>
<feature type="domain" description="Amino acid transporter transmembrane" evidence="14">
    <location>
        <begin position="109"/>
        <end position="374"/>
    </location>
</feature>
<evidence type="ECO:0000256" key="11">
    <source>
        <dbReference type="ARBA" id="ARBA00023294"/>
    </source>
</evidence>
<feature type="transmembrane region" description="Helical" evidence="13">
    <location>
        <begin position="151"/>
        <end position="173"/>
    </location>
</feature>
<gene>
    <name evidence="15" type="ORF">PIB30_015501</name>
</gene>
<feature type="transmembrane region" description="Helical" evidence="13">
    <location>
        <begin position="62"/>
        <end position="86"/>
    </location>
</feature>
<keyword evidence="9 13" id="KW-1133">Transmembrane helix</keyword>
<keyword evidence="8" id="KW-0029">Amino-acid transport</keyword>
<evidence type="ECO:0000313" key="15">
    <source>
        <dbReference type="EMBL" id="MED6193068.1"/>
    </source>
</evidence>
<evidence type="ECO:0000256" key="1">
    <source>
        <dbReference type="ARBA" id="ARBA00004127"/>
    </source>
</evidence>
<feature type="transmembrane region" description="Helical" evidence="13">
    <location>
        <begin position="230"/>
        <end position="251"/>
    </location>
</feature>
<dbReference type="InterPro" id="IPR013057">
    <property type="entry name" value="AA_transpt_TM"/>
</dbReference>
<evidence type="ECO:0000256" key="2">
    <source>
        <dbReference type="ARBA" id="ARBA00004236"/>
    </source>
</evidence>
<evidence type="ECO:0000256" key="7">
    <source>
        <dbReference type="ARBA" id="ARBA00022847"/>
    </source>
</evidence>
<evidence type="ECO:0000256" key="3">
    <source>
        <dbReference type="ARBA" id="ARBA00005590"/>
    </source>
</evidence>
<keyword evidence="16" id="KW-1185">Reference proteome</keyword>
<protein>
    <recommendedName>
        <fullName evidence="14">Amino acid transporter transmembrane domain-containing protein</fullName>
    </recommendedName>
</protein>
<reference evidence="15 16" key="1">
    <citation type="journal article" date="2023" name="Plants (Basel)">
        <title>Bridging the Gap: Combining Genomics and Transcriptomics Approaches to Understand Stylosanthes scabra, an Orphan Legume from the Brazilian Caatinga.</title>
        <authorList>
            <person name="Ferreira-Neto J.R.C."/>
            <person name="da Silva M.D."/>
            <person name="Binneck E."/>
            <person name="de Melo N.F."/>
            <person name="da Silva R.H."/>
            <person name="de Melo A.L.T.M."/>
            <person name="Pandolfi V."/>
            <person name="Bustamante F.O."/>
            <person name="Brasileiro-Vidal A.C."/>
            <person name="Benko-Iseppon A.M."/>
        </authorList>
    </citation>
    <scope>NUCLEOTIDE SEQUENCE [LARGE SCALE GENOMIC DNA]</scope>
    <source>
        <tissue evidence="15">Leaves</tissue>
    </source>
</reference>
<evidence type="ECO:0000256" key="8">
    <source>
        <dbReference type="ARBA" id="ARBA00022970"/>
    </source>
</evidence>
<feature type="transmembrane region" description="Helical" evidence="13">
    <location>
        <begin position="317"/>
        <end position="336"/>
    </location>
</feature>
<evidence type="ECO:0000259" key="14">
    <source>
        <dbReference type="Pfam" id="PF01490"/>
    </source>
</evidence>
<comment type="subcellular location">
    <subcellularLocation>
        <location evidence="2">Cell membrane</location>
    </subcellularLocation>
    <subcellularLocation>
        <location evidence="1">Endomembrane system</location>
        <topology evidence="1">Multi-pass membrane protein</topology>
    </subcellularLocation>
</comment>
<comment type="function">
    <text evidence="12">Carrier protein involved in proton-driven auxin influx. Mediates the formation of auxin gradient from developing leaves (site of auxin biosynthesis) to tips by contributing to the loading of auxin in vascular tissues and facilitating acropetal (base to tip) auxin transport within inner tissues of the root apex, and basipetal (tip to base) auxin transport within outer tissues of the root apex. May be involved in lateral roots and nodules formation.</text>
</comment>
<feature type="transmembrane region" description="Helical" evidence="13">
    <location>
        <begin position="291"/>
        <end position="311"/>
    </location>
</feature>
<feature type="transmembrane region" description="Helical" evidence="13">
    <location>
        <begin position="107"/>
        <end position="131"/>
    </location>
</feature>
<evidence type="ECO:0000313" key="16">
    <source>
        <dbReference type="Proteomes" id="UP001341840"/>
    </source>
</evidence>
<name>A0ABU6X8S7_9FABA</name>
<keyword evidence="10 13" id="KW-0472">Membrane</keyword>
<feature type="transmembrane region" description="Helical" evidence="13">
    <location>
        <begin position="348"/>
        <end position="375"/>
    </location>
</feature>